<dbReference type="Gene3D" id="3.30.450.40">
    <property type="match status" value="1"/>
</dbReference>
<proteinExistence type="predicted"/>
<dbReference type="Pfam" id="PF09339">
    <property type="entry name" value="HTH_IclR"/>
    <property type="match status" value="1"/>
</dbReference>
<keyword evidence="3" id="KW-0804">Transcription</keyword>
<dbReference type="SMART" id="SM00346">
    <property type="entry name" value="HTH_ICLR"/>
    <property type="match status" value="1"/>
</dbReference>
<dbReference type="RefSeq" id="WP_348534929.1">
    <property type="nucleotide sequence ID" value="NZ_BSVB01000001.1"/>
</dbReference>
<protein>
    <submittedName>
        <fullName evidence="6">IclR family transcriptional regulator</fullName>
    </submittedName>
</protein>
<evidence type="ECO:0000259" key="4">
    <source>
        <dbReference type="PROSITE" id="PS51077"/>
    </source>
</evidence>
<dbReference type="InterPro" id="IPR005471">
    <property type="entry name" value="Tscrpt_reg_IclR_N"/>
</dbReference>
<dbReference type="PROSITE" id="PS51078">
    <property type="entry name" value="ICLR_ED"/>
    <property type="match status" value="1"/>
</dbReference>
<dbReference type="Gene3D" id="1.10.10.10">
    <property type="entry name" value="Winged helix-like DNA-binding domain superfamily/Winged helix DNA-binding domain"/>
    <property type="match status" value="1"/>
</dbReference>
<keyword evidence="7" id="KW-1185">Reference proteome</keyword>
<dbReference type="InterPro" id="IPR036390">
    <property type="entry name" value="WH_DNA-bd_sf"/>
</dbReference>
<dbReference type="SUPFAM" id="SSF55781">
    <property type="entry name" value="GAF domain-like"/>
    <property type="match status" value="1"/>
</dbReference>
<dbReference type="InterPro" id="IPR036388">
    <property type="entry name" value="WH-like_DNA-bd_sf"/>
</dbReference>
<name>A0ABQ6K593_9MICO</name>
<dbReference type="CDD" id="cd00090">
    <property type="entry name" value="HTH_ARSR"/>
    <property type="match status" value="1"/>
</dbReference>
<sequence>MCNTPTGHSRQIDPRRELAGAAPAAVQVLDVLRFLAGQRGPVAAAVIARDLQLPRSSVYQHLRALQHLGYVVHLREERRYALGIAAFELSSGYLRQEPLARIGAHLLASLVDRLGENAHLAVLHGRDVLYLVEERAPHRPALVTDVGVRLPSHLTASGRAMLAMLPEAQLRALFPDDASLAERGERGPHTVSELRSVLDEVRRLGYGFEDGEVTEGIASVAVAVAERSGWPEAAVTVSFPSDAIPPARRPALATRIREFSDELARRLGAGPQSAPD</sequence>
<dbReference type="PROSITE" id="PS51077">
    <property type="entry name" value="HTH_ICLR"/>
    <property type="match status" value="1"/>
</dbReference>
<evidence type="ECO:0000256" key="2">
    <source>
        <dbReference type="ARBA" id="ARBA00023125"/>
    </source>
</evidence>
<dbReference type="InterPro" id="IPR014757">
    <property type="entry name" value="Tscrpt_reg_IclR_C"/>
</dbReference>
<dbReference type="PANTHER" id="PTHR30136:SF35">
    <property type="entry name" value="HTH-TYPE TRANSCRIPTIONAL REGULATOR RV1719"/>
    <property type="match status" value="1"/>
</dbReference>
<evidence type="ECO:0000256" key="1">
    <source>
        <dbReference type="ARBA" id="ARBA00023015"/>
    </source>
</evidence>
<keyword evidence="2" id="KW-0238">DNA-binding</keyword>
<accession>A0ABQ6K593</accession>
<comment type="caution">
    <text evidence="6">The sequence shown here is derived from an EMBL/GenBank/DDBJ whole genome shotgun (WGS) entry which is preliminary data.</text>
</comment>
<organism evidence="6 7">
    <name type="scientific">Pseudolysinimonas kribbensis</name>
    <dbReference type="NCBI Taxonomy" id="433641"/>
    <lineage>
        <taxon>Bacteria</taxon>
        <taxon>Bacillati</taxon>
        <taxon>Actinomycetota</taxon>
        <taxon>Actinomycetes</taxon>
        <taxon>Micrococcales</taxon>
        <taxon>Microbacteriaceae</taxon>
        <taxon>Pseudolysinimonas</taxon>
    </lineage>
</organism>
<dbReference type="Proteomes" id="UP001157034">
    <property type="component" value="Unassembled WGS sequence"/>
</dbReference>
<reference evidence="7" key="1">
    <citation type="journal article" date="2019" name="Int. J. Syst. Evol. Microbiol.">
        <title>The Global Catalogue of Microorganisms (GCM) 10K type strain sequencing project: providing services to taxonomists for standard genome sequencing and annotation.</title>
        <authorList>
            <consortium name="The Broad Institute Genomics Platform"/>
            <consortium name="The Broad Institute Genome Sequencing Center for Infectious Disease"/>
            <person name="Wu L."/>
            <person name="Ma J."/>
        </authorList>
    </citation>
    <scope>NUCLEOTIDE SEQUENCE [LARGE SCALE GENOMIC DNA]</scope>
    <source>
        <strain evidence="7">NBRC 108894</strain>
    </source>
</reference>
<evidence type="ECO:0000313" key="6">
    <source>
        <dbReference type="EMBL" id="GMA95534.1"/>
    </source>
</evidence>
<dbReference type="PANTHER" id="PTHR30136">
    <property type="entry name" value="HELIX-TURN-HELIX TRANSCRIPTIONAL REGULATOR, ICLR FAMILY"/>
    <property type="match status" value="1"/>
</dbReference>
<gene>
    <name evidence="6" type="ORF">GCM10025881_23580</name>
</gene>
<dbReference type="Pfam" id="PF01614">
    <property type="entry name" value="IclR_C"/>
    <property type="match status" value="1"/>
</dbReference>
<keyword evidence="1" id="KW-0805">Transcription regulation</keyword>
<dbReference type="InterPro" id="IPR050707">
    <property type="entry name" value="HTH_MetabolicPath_Reg"/>
</dbReference>
<dbReference type="InterPro" id="IPR029016">
    <property type="entry name" value="GAF-like_dom_sf"/>
</dbReference>
<dbReference type="EMBL" id="BSVB01000001">
    <property type="protein sequence ID" value="GMA95534.1"/>
    <property type="molecule type" value="Genomic_DNA"/>
</dbReference>
<evidence type="ECO:0000256" key="3">
    <source>
        <dbReference type="ARBA" id="ARBA00023163"/>
    </source>
</evidence>
<feature type="domain" description="IclR-ED" evidence="5">
    <location>
        <begin position="85"/>
        <end position="269"/>
    </location>
</feature>
<feature type="domain" description="HTH iclR-type" evidence="4">
    <location>
        <begin position="22"/>
        <end position="84"/>
    </location>
</feature>
<evidence type="ECO:0000313" key="7">
    <source>
        <dbReference type="Proteomes" id="UP001157034"/>
    </source>
</evidence>
<dbReference type="InterPro" id="IPR011991">
    <property type="entry name" value="ArsR-like_HTH"/>
</dbReference>
<dbReference type="SUPFAM" id="SSF46785">
    <property type="entry name" value="Winged helix' DNA-binding domain"/>
    <property type="match status" value="1"/>
</dbReference>
<evidence type="ECO:0000259" key="5">
    <source>
        <dbReference type="PROSITE" id="PS51078"/>
    </source>
</evidence>